<evidence type="ECO:0000313" key="1">
    <source>
        <dbReference type="EMBL" id="GAJ19604.1"/>
    </source>
</evidence>
<reference evidence="1" key="1">
    <citation type="journal article" date="2014" name="Front. Microbiol.">
        <title>High frequency of phylogenetically diverse reductive dehalogenase-homologous genes in deep subseafloor sedimentary metagenomes.</title>
        <authorList>
            <person name="Kawai M."/>
            <person name="Futagami T."/>
            <person name="Toyoda A."/>
            <person name="Takaki Y."/>
            <person name="Nishi S."/>
            <person name="Hori S."/>
            <person name="Arai W."/>
            <person name="Tsubouchi T."/>
            <person name="Morono Y."/>
            <person name="Uchiyama I."/>
            <person name="Ito T."/>
            <person name="Fujiyama A."/>
            <person name="Inagaki F."/>
            <person name="Takami H."/>
        </authorList>
    </citation>
    <scope>NUCLEOTIDE SEQUENCE</scope>
    <source>
        <strain evidence="1">Expedition CK06-06</strain>
    </source>
</reference>
<accession>X1UQ27</accession>
<sequence>MRKGLLFKLVKWSRAIRIFFGGYTAMEEKHKLFQLPYPVNAPLATARAEARSALKPTCRCRTSGEFGGRYR</sequence>
<name>X1UQ27_9ZZZZ</name>
<organism evidence="1">
    <name type="scientific">marine sediment metagenome</name>
    <dbReference type="NCBI Taxonomy" id="412755"/>
    <lineage>
        <taxon>unclassified sequences</taxon>
        <taxon>metagenomes</taxon>
        <taxon>ecological metagenomes</taxon>
    </lineage>
</organism>
<gene>
    <name evidence="1" type="ORF">S12H4_59952</name>
</gene>
<dbReference type="AlphaFoldDB" id="X1UQ27"/>
<protein>
    <submittedName>
        <fullName evidence="1">Uncharacterized protein</fullName>
    </submittedName>
</protein>
<dbReference type="EMBL" id="BARW01039329">
    <property type="protein sequence ID" value="GAJ19604.1"/>
    <property type="molecule type" value="Genomic_DNA"/>
</dbReference>
<comment type="caution">
    <text evidence="1">The sequence shown here is derived from an EMBL/GenBank/DDBJ whole genome shotgun (WGS) entry which is preliminary data.</text>
</comment>
<proteinExistence type="predicted"/>